<dbReference type="EMBL" id="AMGW01000003">
    <property type="protein sequence ID" value="EXJ59890.1"/>
    <property type="molecule type" value="Genomic_DNA"/>
</dbReference>
<dbReference type="PANTHER" id="PTHR47784:SF10">
    <property type="entry name" value="TRANSCRIPTION FACTOR, PUTATIVE (AFU_ORTHOLOGUE AFUA_6G14150)-RELATED"/>
    <property type="match status" value="1"/>
</dbReference>
<dbReference type="GeneID" id="19178628"/>
<gene>
    <name evidence="1" type="ORF">A1O7_04037</name>
</gene>
<dbReference type="InterPro" id="IPR053157">
    <property type="entry name" value="Sterol_Uptake_Regulator"/>
</dbReference>
<evidence type="ECO:0000313" key="2">
    <source>
        <dbReference type="Proteomes" id="UP000019473"/>
    </source>
</evidence>
<reference evidence="1 2" key="1">
    <citation type="submission" date="2013-03" db="EMBL/GenBank/DDBJ databases">
        <title>The Genome Sequence of Cladophialophora yegresii CBS 114405.</title>
        <authorList>
            <consortium name="The Broad Institute Genomics Platform"/>
            <person name="Cuomo C."/>
            <person name="de Hoog S."/>
            <person name="Gorbushina A."/>
            <person name="Walker B."/>
            <person name="Young S.K."/>
            <person name="Zeng Q."/>
            <person name="Gargeya S."/>
            <person name="Fitzgerald M."/>
            <person name="Haas B."/>
            <person name="Abouelleil A."/>
            <person name="Allen A.W."/>
            <person name="Alvarado L."/>
            <person name="Arachchi H.M."/>
            <person name="Berlin A.M."/>
            <person name="Chapman S.B."/>
            <person name="Gainer-Dewar J."/>
            <person name="Goldberg J."/>
            <person name="Griggs A."/>
            <person name="Gujja S."/>
            <person name="Hansen M."/>
            <person name="Howarth C."/>
            <person name="Imamovic A."/>
            <person name="Ireland A."/>
            <person name="Larimer J."/>
            <person name="McCowan C."/>
            <person name="Murphy C."/>
            <person name="Pearson M."/>
            <person name="Poon T.W."/>
            <person name="Priest M."/>
            <person name="Roberts A."/>
            <person name="Saif S."/>
            <person name="Shea T."/>
            <person name="Sisk P."/>
            <person name="Sykes S."/>
            <person name="Wortman J."/>
            <person name="Nusbaum C."/>
            <person name="Birren B."/>
        </authorList>
    </citation>
    <scope>NUCLEOTIDE SEQUENCE [LARGE SCALE GENOMIC DNA]</scope>
    <source>
        <strain evidence="1 2">CBS 114405</strain>
    </source>
</reference>
<dbReference type="Proteomes" id="UP000019473">
    <property type="component" value="Unassembled WGS sequence"/>
</dbReference>
<keyword evidence="2" id="KW-1185">Reference proteome</keyword>
<protein>
    <recommendedName>
        <fullName evidence="3">Transcription factor domain-containing protein</fullName>
    </recommendedName>
</protein>
<proteinExistence type="predicted"/>
<dbReference type="AlphaFoldDB" id="W9W4H6"/>
<dbReference type="HOGENOM" id="CLU_930679_0_0_1"/>
<dbReference type="GO" id="GO:0001228">
    <property type="term" value="F:DNA-binding transcription activator activity, RNA polymerase II-specific"/>
    <property type="evidence" value="ECO:0007669"/>
    <property type="project" value="TreeGrafter"/>
</dbReference>
<evidence type="ECO:0000313" key="1">
    <source>
        <dbReference type="EMBL" id="EXJ59890.1"/>
    </source>
</evidence>
<dbReference type="STRING" id="1182544.W9W4H6"/>
<comment type="caution">
    <text evidence="1">The sequence shown here is derived from an EMBL/GenBank/DDBJ whole genome shotgun (WGS) entry which is preliminary data.</text>
</comment>
<dbReference type="RefSeq" id="XP_007756243.1">
    <property type="nucleotide sequence ID" value="XM_007758053.1"/>
</dbReference>
<dbReference type="PANTHER" id="PTHR47784">
    <property type="entry name" value="STEROL UPTAKE CONTROL PROTEIN 2"/>
    <property type="match status" value="1"/>
</dbReference>
<organism evidence="1 2">
    <name type="scientific">Cladophialophora yegresii CBS 114405</name>
    <dbReference type="NCBI Taxonomy" id="1182544"/>
    <lineage>
        <taxon>Eukaryota</taxon>
        <taxon>Fungi</taxon>
        <taxon>Dikarya</taxon>
        <taxon>Ascomycota</taxon>
        <taxon>Pezizomycotina</taxon>
        <taxon>Eurotiomycetes</taxon>
        <taxon>Chaetothyriomycetidae</taxon>
        <taxon>Chaetothyriales</taxon>
        <taxon>Herpotrichiellaceae</taxon>
        <taxon>Cladophialophora</taxon>
    </lineage>
</organism>
<dbReference type="OrthoDB" id="5295362at2759"/>
<dbReference type="VEuPathDB" id="FungiDB:A1O7_04037"/>
<accession>W9W4H6</accession>
<evidence type="ECO:0008006" key="3">
    <source>
        <dbReference type="Google" id="ProtNLM"/>
    </source>
</evidence>
<name>W9W4H6_9EURO</name>
<sequence length="299" mass="33117">MAISAMHIVLESSNAAPATISQYMLAALEYHNAACQAFGNVGDHKTPRPNDDGETSFTTIFAFSIINLAFILGLPQCPVTSGKDARGGTDVVANVTMLFRVLQSVGSVISSDLDGFSKGPLSVSLDLFSAPRWREPDKDTKVALIRLRCIVERENGPQSSSDVSDRYSQAITWLEKCFSFYSDENRDVVLKWPMLLDMWFVRTLETGGDQVCWLIVLHWAVMLHWFGRGKRFTGDLGARLVDELSESMPGKDDLWEESIQYVRQQVGLQQRMKQSAGEVFDDGTLASAQTEPYVSGTTA</sequence>